<keyword evidence="2 7" id="KW-0349">Heme</keyword>
<keyword evidence="3 7" id="KW-0479">Metal-binding</keyword>
<dbReference type="CDD" id="cd11033">
    <property type="entry name" value="CYP142-like"/>
    <property type="match status" value="1"/>
</dbReference>
<dbReference type="InterPro" id="IPR017972">
    <property type="entry name" value="Cyt_P450_CS"/>
</dbReference>
<evidence type="ECO:0000256" key="5">
    <source>
        <dbReference type="ARBA" id="ARBA00023004"/>
    </source>
</evidence>
<dbReference type="InterPro" id="IPR036396">
    <property type="entry name" value="Cyt_P450_sf"/>
</dbReference>
<dbReference type="GO" id="GO:0005506">
    <property type="term" value="F:iron ion binding"/>
    <property type="evidence" value="ECO:0007669"/>
    <property type="project" value="InterPro"/>
</dbReference>
<dbReference type="FunFam" id="1.10.630.10:FF:000018">
    <property type="entry name" value="Cytochrome P450 monooxygenase"/>
    <property type="match status" value="1"/>
</dbReference>
<evidence type="ECO:0000256" key="1">
    <source>
        <dbReference type="ARBA" id="ARBA00010617"/>
    </source>
</evidence>
<dbReference type="Gene3D" id="1.10.630.10">
    <property type="entry name" value="Cytochrome P450"/>
    <property type="match status" value="1"/>
</dbReference>
<evidence type="ECO:0000313" key="8">
    <source>
        <dbReference type="EMBL" id="KWF30987.1"/>
    </source>
</evidence>
<dbReference type="GO" id="GO:0004497">
    <property type="term" value="F:monooxygenase activity"/>
    <property type="evidence" value="ECO:0007669"/>
    <property type="project" value="UniProtKB-KW"/>
</dbReference>
<dbReference type="PANTHER" id="PTHR46696:SF1">
    <property type="entry name" value="CYTOCHROME P450 YJIB-RELATED"/>
    <property type="match status" value="1"/>
</dbReference>
<keyword evidence="6 7" id="KW-0503">Monooxygenase</keyword>
<dbReference type="SUPFAM" id="SSF48264">
    <property type="entry name" value="Cytochrome P450"/>
    <property type="match status" value="1"/>
</dbReference>
<dbReference type="PRINTS" id="PR00385">
    <property type="entry name" value="P450"/>
</dbReference>
<evidence type="ECO:0000256" key="3">
    <source>
        <dbReference type="ARBA" id="ARBA00022723"/>
    </source>
</evidence>
<dbReference type="GO" id="GO:0020037">
    <property type="term" value="F:heme binding"/>
    <property type="evidence" value="ECO:0007669"/>
    <property type="project" value="InterPro"/>
</dbReference>
<comment type="caution">
    <text evidence="8">The sequence shown here is derived from an EMBL/GenBank/DDBJ whole genome shotgun (WGS) entry which is preliminary data.</text>
</comment>
<sequence length="436" mass="49246">MTRSINVDEAVGSDAIPSEIADVVVSSRSYADDTLIYPALAWLRDNQPLGKAFVDGYDPIWIVSKHADVMAISRDNKTFINGDQNLILQTRESDAFVRKTNKGKVRSMNSLAYMDQPEHGRYRGITSNWFMQGNVRRLEERMRSIARDSVAQFLALGGECDFVKDFVLYYPLRVIMDMLGVPPSDEPAMLKLTQQLFGGDDPEERRADIPEGPDAAARAWRATLEDFYAYFRELSRDRRAKPRDDLISLIANTKIEGEFIDEDRELDYYVAIATAGHDTTSAASAGGMLGLLRFPDQFGLLKSDPALIPGFIDESIRWSTPIKHFMRCAARDVEIRGRLIRENDRLFLSYPSANRDCDAFDEPDVFRITRGSSPHLAFGSGPHMCIGQHLAKLDMRILFEELLPVLDHVELSGEPRLLQSNFISGLKSLPIRYRAK</sequence>
<dbReference type="OrthoDB" id="4168525at2"/>
<protein>
    <submittedName>
        <fullName evidence="8">Cytochrome</fullName>
    </submittedName>
</protein>
<evidence type="ECO:0000256" key="4">
    <source>
        <dbReference type="ARBA" id="ARBA00023002"/>
    </source>
</evidence>
<dbReference type="PANTHER" id="PTHR46696">
    <property type="entry name" value="P450, PUTATIVE (EUROFUNG)-RELATED"/>
    <property type="match status" value="1"/>
</dbReference>
<reference evidence="8 9" key="1">
    <citation type="submission" date="2015-11" db="EMBL/GenBank/DDBJ databases">
        <title>Expanding the genomic diversity of Burkholderia species for the development of highly accurate diagnostics.</title>
        <authorList>
            <person name="Sahl J."/>
            <person name="Keim P."/>
            <person name="Wagner D."/>
        </authorList>
    </citation>
    <scope>NUCLEOTIDE SEQUENCE [LARGE SCALE GENOMIC DNA]</scope>
    <source>
        <strain evidence="8 9">MSMB368WGS</strain>
    </source>
</reference>
<dbReference type="Pfam" id="PF00067">
    <property type="entry name" value="p450"/>
    <property type="match status" value="1"/>
</dbReference>
<dbReference type="AlphaFoldDB" id="A0A132EIX1"/>
<dbReference type="Proteomes" id="UP000062912">
    <property type="component" value="Unassembled WGS sequence"/>
</dbReference>
<keyword evidence="4 7" id="KW-0560">Oxidoreductase</keyword>
<keyword evidence="5 7" id="KW-0408">Iron</keyword>
<dbReference type="EMBL" id="LPJR01000025">
    <property type="protein sequence ID" value="KWF30987.1"/>
    <property type="molecule type" value="Genomic_DNA"/>
</dbReference>
<accession>A0A132EIX1</accession>
<dbReference type="GO" id="GO:0016705">
    <property type="term" value="F:oxidoreductase activity, acting on paired donors, with incorporation or reduction of molecular oxygen"/>
    <property type="evidence" value="ECO:0007669"/>
    <property type="project" value="InterPro"/>
</dbReference>
<evidence type="ECO:0000313" key="9">
    <source>
        <dbReference type="Proteomes" id="UP000062912"/>
    </source>
</evidence>
<dbReference type="InterPro" id="IPR002397">
    <property type="entry name" value="Cyt_P450_B"/>
</dbReference>
<evidence type="ECO:0000256" key="7">
    <source>
        <dbReference type="RuleBase" id="RU000461"/>
    </source>
</evidence>
<dbReference type="PRINTS" id="PR00359">
    <property type="entry name" value="BP450"/>
</dbReference>
<dbReference type="PROSITE" id="PS00086">
    <property type="entry name" value="CYTOCHROME_P450"/>
    <property type="match status" value="1"/>
</dbReference>
<evidence type="ECO:0000256" key="2">
    <source>
        <dbReference type="ARBA" id="ARBA00022617"/>
    </source>
</evidence>
<proteinExistence type="inferred from homology"/>
<gene>
    <name evidence="8" type="ORF">WT56_12405</name>
</gene>
<dbReference type="InterPro" id="IPR001128">
    <property type="entry name" value="Cyt_P450"/>
</dbReference>
<organism evidence="8 9">
    <name type="scientific">Burkholderia pseudomultivorans</name>
    <dbReference type="NCBI Taxonomy" id="1207504"/>
    <lineage>
        <taxon>Bacteria</taxon>
        <taxon>Pseudomonadati</taxon>
        <taxon>Pseudomonadota</taxon>
        <taxon>Betaproteobacteria</taxon>
        <taxon>Burkholderiales</taxon>
        <taxon>Burkholderiaceae</taxon>
        <taxon>Burkholderia</taxon>
        <taxon>Burkholderia cepacia complex</taxon>
    </lineage>
</organism>
<comment type="similarity">
    <text evidence="1 7">Belongs to the cytochrome P450 family.</text>
</comment>
<dbReference type="RefSeq" id="WP_060241175.1">
    <property type="nucleotide sequence ID" value="NZ_LPJR01000025.1"/>
</dbReference>
<evidence type="ECO:0000256" key="6">
    <source>
        <dbReference type="ARBA" id="ARBA00023033"/>
    </source>
</evidence>
<name>A0A132EIX1_9BURK</name>